<keyword evidence="1" id="KW-0472">Membrane</keyword>
<feature type="transmembrane region" description="Helical" evidence="1">
    <location>
        <begin position="114"/>
        <end position="137"/>
    </location>
</feature>
<dbReference type="EMBL" id="JBHTBY010000008">
    <property type="protein sequence ID" value="MFC7321354.1"/>
    <property type="molecule type" value="Genomic_DNA"/>
</dbReference>
<sequence>MATTLSKGKNKTNGVDTNEDIKPWIRRFGRFGHMAKGTVYALVGLLSLMAAVGVGGKTTGTGGMFQSLASIPFGEILLWIIGIGLIGYISWLVIKSIKDTSRKGSDSKGLFIRFCYLIGGVIYGALAVNAIQIAMHAGSGGGNSEESISAQLLSQPFGAWLVGLLGAIIIGYGVSEFYSGITKRFMKKFNISEMDDHERKIAKNSGKMGLISRGIVLGTVGFFFIQTAFSSNPDEAKGLDGALAEISQQPFGQWMLGIVAVGLILYGIYEVIRGRYEKMSFGKQ</sequence>
<feature type="transmembrane region" description="Helical" evidence="1">
    <location>
        <begin position="76"/>
        <end position="94"/>
    </location>
</feature>
<keyword evidence="1" id="KW-0812">Transmembrane</keyword>
<feature type="transmembrane region" description="Helical" evidence="1">
    <location>
        <begin position="157"/>
        <end position="178"/>
    </location>
</feature>
<keyword evidence="1" id="KW-1133">Transmembrane helix</keyword>
<evidence type="ECO:0000259" key="2">
    <source>
        <dbReference type="Pfam" id="PF06724"/>
    </source>
</evidence>
<reference evidence="4" key="1">
    <citation type="journal article" date="2019" name="Int. J. Syst. Evol. Microbiol.">
        <title>The Global Catalogue of Microorganisms (GCM) 10K type strain sequencing project: providing services to taxonomists for standard genome sequencing and annotation.</title>
        <authorList>
            <consortium name="The Broad Institute Genomics Platform"/>
            <consortium name="The Broad Institute Genome Sequencing Center for Infectious Disease"/>
            <person name="Wu L."/>
            <person name="Ma J."/>
        </authorList>
    </citation>
    <scope>NUCLEOTIDE SEQUENCE [LARGE SCALE GENOMIC DNA]</scope>
    <source>
        <strain evidence="4">CCUG 73951</strain>
    </source>
</reference>
<dbReference type="InterPro" id="IPR009597">
    <property type="entry name" value="DUF1206"/>
</dbReference>
<feature type="transmembrane region" description="Helical" evidence="1">
    <location>
        <begin position="210"/>
        <end position="231"/>
    </location>
</feature>
<feature type="domain" description="DUF1206" evidence="2">
    <location>
        <begin position="209"/>
        <end position="276"/>
    </location>
</feature>
<comment type="caution">
    <text evidence="3">The sequence shown here is derived from an EMBL/GenBank/DDBJ whole genome shotgun (WGS) entry which is preliminary data.</text>
</comment>
<feature type="domain" description="DUF1206" evidence="2">
    <location>
        <begin position="31"/>
        <end position="98"/>
    </location>
</feature>
<feature type="domain" description="DUF1206" evidence="2">
    <location>
        <begin position="116"/>
        <end position="182"/>
    </location>
</feature>
<evidence type="ECO:0000313" key="4">
    <source>
        <dbReference type="Proteomes" id="UP001596494"/>
    </source>
</evidence>
<name>A0ABW2K3N7_9BACI</name>
<feature type="transmembrane region" description="Helical" evidence="1">
    <location>
        <begin position="37"/>
        <end position="56"/>
    </location>
</feature>
<protein>
    <submittedName>
        <fullName evidence="3">DUF1206 domain-containing protein</fullName>
    </submittedName>
</protein>
<evidence type="ECO:0000313" key="3">
    <source>
        <dbReference type="EMBL" id="MFC7321354.1"/>
    </source>
</evidence>
<proteinExistence type="predicted"/>
<evidence type="ECO:0000256" key="1">
    <source>
        <dbReference type="SAM" id="Phobius"/>
    </source>
</evidence>
<feature type="transmembrane region" description="Helical" evidence="1">
    <location>
        <begin position="251"/>
        <end position="269"/>
    </location>
</feature>
<accession>A0ABW2K3N7</accession>
<dbReference type="RefSeq" id="WP_289216452.1">
    <property type="nucleotide sequence ID" value="NZ_JAPVRC010000006.1"/>
</dbReference>
<dbReference type="Proteomes" id="UP001596494">
    <property type="component" value="Unassembled WGS sequence"/>
</dbReference>
<gene>
    <name evidence="3" type="ORF">ACFQMN_10710</name>
</gene>
<dbReference type="Pfam" id="PF06724">
    <property type="entry name" value="DUF1206"/>
    <property type="match status" value="3"/>
</dbReference>
<keyword evidence="4" id="KW-1185">Reference proteome</keyword>
<organism evidence="3 4">
    <name type="scientific">Halobacillus campisalis</name>
    <dbReference type="NCBI Taxonomy" id="435909"/>
    <lineage>
        <taxon>Bacteria</taxon>
        <taxon>Bacillati</taxon>
        <taxon>Bacillota</taxon>
        <taxon>Bacilli</taxon>
        <taxon>Bacillales</taxon>
        <taxon>Bacillaceae</taxon>
        <taxon>Halobacillus</taxon>
    </lineage>
</organism>